<name>A0A841ZSZ1_9LIST</name>
<proteinExistence type="predicted"/>
<keyword evidence="2" id="KW-0805">Transcription regulation</keyword>
<dbReference type="PANTHER" id="PTHR30185">
    <property type="entry name" value="CRYPTIC BETA-GLUCOSIDE BGL OPERON ANTITERMINATOR"/>
    <property type="match status" value="1"/>
</dbReference>
<dbReference type="InterPro" id="IPR050661">
    <property type="entry name" value="BglG_antiterminators"/>
</dbReference>
<evidence type="ECO:0000313" key="5">
    <source>
        <dbReference type="EMBL" id="MBC1522275.1"/>
    </source>
</evidence>
<protein>
    <submittedName>
        <fullName evidence="5">HTH domain-containing protein</fullName>
    </submittedName>
</protein>
<dbReference type="Gene3D" id="3.40.930.10">
    <property type="entry name" value="Mannitol-specific EII, Chain A"/>
    <property type="match status" value="1"/>
</dbReference>
<evidence type="ECO:0000256" key="1">
    <source>
        <dbReference type="ARBA" id="ARBA00022737"/>
    </source>
</evidence>
<gene>
    <name evidence="5" type="ORF">HB912_11520</name>
</gene>
<dbReference type="InterPro" id="IPR016152">
    <property type="entry name" value="PTrfase/Anion_transptr"/>
</dbReference>
<feature type="domain" description="PRD" evidence="4">
    <location>
        <begin position="302"/>
        <end position="415"/>
    </location>
</feature>
<dbReference type="InterPro" id="IPR036390">
    <property type="entry name" value="WH_DNA-bd_sf"/>
</dbReference>
<dbReference type="EMBL" id="JAARRM010000006">
    <property type="protein sequence ID" value="MBC1522275.1"/>
    <property type="molecule type" value="Genomic_DNA"/>
</dbReference>
<evidence type="ECO:0000256" key="2">
    <source>
        <dbReference type="ARBA" id="ARBA00023015"/>
    </source>
</evidence>
<dbReference type="Pfam" id="PF08279">
    <property type="entry name" value="HTH_11"/>
    <property type="match status" value="1"/>
</dbReference>
<dbReference type="RefSeq" id="WP_185374724.1">
    <property type="nucleotide sequence ID" value="NZ_JAARRM010000006.1"/>
</dbReference>
<dbReference type="SUPFAM" id="SSF46785">
    <property type="entry name" value="Winged helix' DNA-binding domain"/>
    <property type="match status" value="1"/>
</dbReference>
<dbReference type="SUPFAM" id="SSF55804">
    <property type="entry name" value="Phoshotransferase/anion transport protein"/>
    <property type="match status" value="1"/>
</dbReference>
<dbReference type="Proteomes" id="UP000559885">
    <property type="component" value="Unassembled WGS sequence"/>
</dbReference>
<evidence type="ECO:0000313" key="6">
    <source>
        <dbReference type="Proteomes" id="UP000559885"/>
    </source>
</evidence>
<dbReference type="InterPro" id="IPR011608">
    <property type="entry name" value="PRD"/>
</dbReference>
<dbReference type="InterPro" id="IPR013196">
    <property type="entry name" value="HTH_11"/>
</dbReference>
<sequence length="719" mass="83972">MMRILDTRFYLFLKQLVEQKEFQSISSLARMLGFSRRTIYHYLEKCNYLLKQEEIEPLESVAGKLSLSAEQVTVIESWLKQAGETKYLLKVEERRQLILALLLIENRKWQLGSLQAELDVSRNTILKDIQFLKAQLQKQGLEVKSTKARGYFISTMEIKRRELLYDFVYRIEMERNDPLYETLLELLLGKSKGSERAFSRKARKAVETAEEILSKKLSEKDLRILTKAMQLYQIRVNSNQPFYWEEIDRSLIHERLEFTAAKALLDGVQELSRPEEYLIEQEYYGALLLCLDKNEDAHFQSVPFGELLQISERIIRLFEKMIGLYIKRKEELTEHIQTYIKVLFYRHQFQMELPAYSLDTVSEQFQKVFGLTKKVMQLMEQDALYKRYFGTAFKNEELAHLAVFFEEAIVKEQTDVSIPKVLIVSDYSDVLNSLLKTQVKQLMPEVMIVGAFSSENARYFPEKVNFCIATDPSYFHFTGQTIHVPVILTETAKKKILRSYKNGEAKPKKREQLKQILKRQTGIEEISERLLNQIESLYGEISEETVVKHSETAKLETFIADSEFAMVWGKAETLTDVICALKKPLLERKFAQESYFERLLMEMEAHRTALIYPHVMLILTDYRFGSFRAGASLLYLKEPITLAENEEVALFVLIATEEKMTHVPLLFELDHLLQNGFLDALKSDYTMFESFLLSEKGVAKLKNIEYTEGNIKNENVDKK</sequence>
<keyword evidence="1" id="KW-0677">Repeat</keyword>
<evidence type="ECO:0000259" key="4">
    <source>
        <dbReference type="PROSITE" id="PS51372"/>
    </source>
</evidence>
<dbReference type="GO" id="GO:0006355">
    <property type="term" value="P:regulation of DNA-templated transcription"/>
    <property type="evidence" value="ECO:0007669"/>
    <property type="project" value="InterPro"/>
</dbReference>
<dbReference type="InterPro" id="IPR036388">
    <property type="entry name" value="WH-like_DNA-bd_sf"/>
</dbReference>
<dbReference type="InterPro" id="IPR002178">
    <property type="entry name" value="PTS_EIIA_type-2_dom"/>
</dbReference>
<dbReference type="InterPro" id="IPR036634">
    <property type="entry name" value="PRD_sf"/>
</dbReference>
<accession>A0A841ZSZ1</accession>
<dbReference type="AlphaFoldDB" id="A0A841ZSZ1"/>
<reference evidence="5 6" key="1">
    <citation type="submission" date="2020-03" db="EMBL/GenBank/DDBJ databases">
        <title>Soil Listeria distribution.</title>
        <authorList>
            <person name="Liao J."/>
            <person name="Wiedmann M."/>
        </authorList>
    </citation>
    <scope>NUCLEOTIDE SEQUENCE [LARGE SCALE GENOMIC DNA]</scope>
    <source>
        <strain evidence="5 6">FSL L7-1507</strain>
    </source>
</reference>
<organism evidence="5 6">
    <name type="scientific">Listeria aquatica</name>
    <dbReference type="NCBI Taxonomy" id="1494960"/>
    <lineage>
        <taxon>Bacteria</taxon>
        <taxon>Bacillati</taxon>
        <taxon>Bacillota</taxon>
        <taxon>Bacilli</taxon>
        <taxon>Bacillales</taxon>
        <taxon>Listeriaceae</taxon>
        <taxon>Listeria</taxon>
    </lineage>
</organism>
<dbReference type="Pfam" id="PF00359">
    <property type="entry name" value="PTS_EIIA_2"/>
    <property type="match status" value="1"/>
</dbReference>
<keyword evidence="3" id="KW-0804">Transcription</keyword>
<comment type="caution">
    <text evidence="5">The sequence shown here is derived from an EMBL/GenBank/DDBJ whole genome shotgun (WGS) entry which is preliminary data.</text>
</comment>
<dbReference type="PANTHER" id="PTHR30185:SF18">
    <property type="entry name" value="TRANSCRIPTIONAL REGULATOR MTLR"/>
    <property type="match status" value="1"/>
</dbReference>
<dbReference type="Gene3D" id="1.10.1790.10">
    <property type="entry name" value="PRD domain"/>
    <property type="match status" value="1"/>
</dbReference>
<dbReference type="Pfam" id="PF00874">
    <property type="entry name" value="PRD"/>
    <property type="match status" value="1"/>
</dbReference>
<dbReference type="PROSITE" id="PS51372">
    <property type="entry name" value="PRD_2"/>
    <property type="match status" value="1"/>
</dbReference>
<dbReference type="Gene3D" id="1.10.10.10">
    <property type="entry name" value="Winged helix-like DNA-binding domain superfamily/Winged helix DNA-binding domain"/>
    <property type="match status" value="1"/>
</dbReference>
<evidence type="ECO:0000256" key="3">
    <source>
        <dbReference type="ARBA" id="ARBA00023163"/>
    </source>
</evidence>
<dbReference type="SUPFAM" id="SSF63520">
    <property type="entry name" value="PTS-regulatory domain, PRD"/>
    <property type="match status" value="1"/>
</dbReference>